<dbReference type="Proteomes" id="UP000239366">
    <property type="component" value="Unassembled WGS sequence"/>
</dbReference>
<organism evidence="1 2">
    <name type="scientific">Aureicoccus marinus</name>
    <dbReference type="NCBI Taxonomy" id="754435"/>
    <lineage>
        <taxon>Bacteria</taxon>
        <taxon>Pseudomonadati</taxon>
        <taxon>Bacteroidota</taxon>
        <taxon>Flavobacteriia</taxon>
        <taxon>Flavobacteriales</taxon>
        <taxon>Flavobacteriaceae</taxon>
        <taxon>Aureicoccus</taxon>
    </lineage>
</organism>
<accession>A0A2S7T4K1</accession>
<sequence length="244" mass="28173">MPVLGQGAAAGGEVLLPQDPGQASLKTEQIRLQNLTRSAEFFNILRNKRVVDVNGLPTVGSIYINEEFKPCKVYYKDEFQGEYLYRHNAFNDEIEIRSTNLTDKMVSSLLIVKNLWLEDASTNKRMGVMTFQNPDQSLRNGYLYPIVDQGMYQLYYKNQVKYTEGAQAANSFVRPTPNRFTHFKRYFLKIQDKEIAFPLDKSKSSILKQLPKELRDKAKDFMKENKISMKSEEDLAKLITFLNS</sequence>
<gene>
    <name evidence="1" type="ORF">BST99_00440</name>
</gene>
<reference evidence="2" key="1">
    <citation type="submission" date="2016-11" db="EMBL/GenBank/DDBJ databases">
        <title>Trade-off between light-utilization and light-protection in marine flavobacteria.</title>
        <authorList>
            <person name="Kumagai Y."/>
            <person name="Yoshizawa S."/>
            <person name="Kogure K."/>
        </authorList>
    </citation>
    <scope>NUCLEOTIDE SEQUENCE [LARGE SCALE GENOMIC DNA]</scope>
    <source>
        <strain evidence="2">SG-18</strain>
    </source>
</reference>
<dbReference type="AlphaFoldDB" id="A0A2S7T4K1"/>
<evidence type="ECO:0000313" key="1">
    <source>
        <dbReference type="EMBL" id="PQJ14415.1"/>
    </source>
</evidence>
<proteinExistence type="predicted"/>
<evidence type="ECO:0000313" key="2">
    <source>
        <dbReference type="Proteomes" id="UP000239366"/>
    </source>
</evidence>
<comment type="caution">
    <text evidence="1">The sequence shown here is derived from an EMBL/GenBank/DDBJ whole genome shotgun (WGS) entry which is preliminary data.</text>
</comment>
<keyword evidence="2" id="KW-1185">Reference proteome</keyword>
<dbReference type="EMBL" id="MQVX01000001">
    <property type="protein sequence ID" value="PQJ14415.1"/>
    <property type="molecule type" value="Genomic_DNA"/>
</dbReference>
<name>A0A2S7T4K1_9FLAO</name>
<protein>
    <submittedName>
        <fullName evidence="1">Uncharacterized protein</fullName>
    </submittedName>
</protein>